<dbReference type="InterPro" id="IPR029060">
    <property type="entry name" value="PIN-like_dom_sf"/>
</dbReference>
<dbReference type="AlphaFoldDB" id="A0A2P7MT07"/>
<dbReference type="OrthoDB" id="5568064at2"/>
<dbReference type="Pfam" id="PF01850">
    <property type="entry name" value="PIN"/>
    <property type="match status" value="1"/>
</dbReference>
<name>A0A2P7MT07_9CYAN</name>
<comment type="caution">
    <text evidence="2">The sequence shown here is derived from an EMBL/GenBank/DDBJ whole genome shotgun (WGS) entry which is preliminary data.</text>
</comment>
<dbReference type="RefSeq" id="WP_106632747.1">
    <property type="nucleotide sequence ID" value="NZ_PXXO01000013.1"/>
</dbReference>
<evidence type="ECO:0000313" key="2">
    <source>
        <dbReference type="EMBL" id="PSJ04307.1"/>
    </source>
</evidence>
<evidence type="ECO:0000259" key="1">
    <source>
        <dbReference type="Pfam" id="PF01850"/>
    </source>
</evidence>
<keyword evidence="3" id="KW-1185">Reference proteome</keyword>
<gene>
    <name evidence="2" type="ORF">C7K55_10825</name>
</gene>
<dbReference type="Gene3D" id="3.40.50.1010">
    <property type="entry name" value="5'-nuclease"/>
    <property type="match status" value="1"/>
</dbReference>
<protein>
    <submittedName>
        <fullName evidence="2">VapC toxin family PIN domain ribonuclease</fullName>
    </submittedName>
</protein>
<proteinExistence type="predicted"/>
<organism evidence="2 3">
    <name type="scientific">Cyanobium usitatum str. Tous</name>
    <dbReference type="NCBI Taxonomy" id="2116684"/>
    <lineage>
        <taxon>Bacteria</taxon>
        <taxon>Bacillati</taxon>
        <taxon>Cyanobacteriota</taxon>
        <taxon>Cyanophyceae</taxon>
        <taxon>Synechococcales</taxon>
        <taxon>Prochlorococcaceae</taxon>
        <taxon>Cyanobium</taxon>
    </lineage>
</organism>
<dbReference type="SUPFAM" id="SSF88723">
    <property type="entry name" value="PIN domain-like"/>
    <property type="match status" value="1"/>
</dbReference>
<dbReference type="Proteomes" id="UP000243002">
    <property type="component" value="Unassembled WGS sequence"/>
</dbReference>
<dbReference type="EMBL" id="PXXO01000013">
    <property type="protein sequence ID" value="PSJ04307.1"/>
    <property type="molecule type" value="Genomic_DNA"/>
</dbReference>
<feature type="domain" description="PIN" evidence="1">
    <location>
        <begin position="4"/>
        <end position="133"/>
    </location>
</feature>
<dbReference type="CDD" id="cd09874">
    <property type="entry name" value="PIN_MT3492-like"/>
    <property type="match status" value="1"/>
</dbReference>
<evidence type="ECO:0000313" key="3">
    <source>
        <dbReference type="Proteomes" id="UP000243002"/>
    </source>
</evidence>
<dbReference type="InterPro" id="IPR002716">
    <property type="entry name" value="PIN_dom"/>
</dbReference>
<reference evidence="2 3" key="1">
    <citation type="journal article" date="2018" name="Environ. Microbiol.">
        <title>Ecological and genomic features of two widespread freshwater picocyanobacteria.</title>
        <authorList>
            <person name="Cabello-Yeves P.J."/>
            <person name="Picazo A."/>
            <person name="Camacho A."/>
            <person name="Callieri C."/>
            <person name="Rosselli R."/>
            <person name="Roda-Garcia J.J."/>
            <person name="Coutinho F.H."/>
            <person name="Rodriguez-Valera F."/>
        </authorList>
    </citation>
    <scope>NUCLEOTIDE SEQUENCE [LARGE SCALE GENOMIC DNA]</scope>
    <source>
        <strain evidence="2 3">Tous</strain>
    </source>
</reference>
<sequence length="141" mass="15537">MILFCDTSALLKLFIDEQGSDSMIEASSSSEGIAVCRITWAESMAAFARRTRFKGASESGLDQARSMFEKAWPDFVIADVTQPLVEKAGMYAEAFALRGYDSVQLAAAHQLHVHFALPLTFACFDRRLNQAAKLLQLGVIQ</sequence>
<accession>A0A2P7MT07</accession>